<feature type="compositionally biased region" description="Basic residues" evidence="1">
    <location>
        <begin position="317"/>
        <end position="330"/>
    </location>
</feature>
<dbReference type="RefSeq" id="WP_397081955.1">
    <property type="nucleotide sequence ID" value="NZ_JBITGY010000004.1"/>
</dbReference>
<keyword evidence="3" id="KW-1185">Reference proteome</keyword>
<feature type="region of interest" description="Disordered" evidence="1">
    <location>
        <begin position="1"/>
        <end position="112"/>
    </location>
</feature>
<dbReference type="Proteomes" id="UP001612741">
    <property type="component" value="Unassembled WGS sequence"/>
</dbReference>
<evidence type="ECO:0000256" key="1">
    <source>
        <dbReference type="SAM" id="MobiDB-lite"/>
    </source>
</evidence>
<feature type="compositionally biased region" description="Low complexity" evidence="1">
    <location>
        <begin position="31"/>
        <end position="42"/>
    </location>
</feature>
<reference evidence="2 3" key="1">
    <citation type="submission" date="2024-10" db="EMBL/GenBank/DDBJ databases">
        <title>The Natural Products Discovery Center: Release of the First 8490 Sequenced Strains for Exploring Actinobacteria Biosynthetic Diversity.</title>
        <authorList>
            <person name="Kalkreuter E."/>
            <person name="Kautsar S.A."/>
            <person name="Yang D."/>
            <person name="Bader C.D."/>
            <person name="Teijaro C.N."/>
            <person name="Fluegel L."/>
            <person name="Davis C.M."/>
            <person name="Simpson J.R."/>
            <person name="Lauterbach L."/>
            <person name="Steele A.D."/>
            <person name="Gui C."/>
            <person name="Meng S."/>
            <person name="Li G."/>
            <person name="Viehrig K."/>
            <person name="Ye F."/>
            <person name="Su P."/>
            <person name="Kiefer A.F."/>
            <person name="Nichols A."/>
            <person name="Cepeda A.J."/>
            <person name="Yan W."/>
            <person name="Fan B."/>
            <person name="Jiang Y."/>
            <person name="Adhikari A."/>
            <person name="Zheng C.-J."/>
            <person name="Schuster L."/>
            <person name="Cowan T.M."/>
            <person name="Smanski M.J."/>
            <person name="Chevrette M.G."/>
            <person name="De Carvalho L.P.S."/>
            <person name="Shen B."/>
        </authorList>
    </citation>
    <scope>NUCLEOTIDE SEQUENCE [LARGE SCALE GENOMIC DNA]</scope>
    <source>
        <strain evidence="2 3">NPDC050545</strain>
    </source>
</reference>
<evidence type="ECO:0000313" key="2">
    <source>
        <dbReference type="EMBL" id="MFI6498710.1"/>
    </source>
</evidence>
<dbReference type="EMBL" id="JBITGY010000004">
    <property type="protein sequence ID" value="MFI6498710.1"/>
    <property type="molecule type" value="Genomic_DNA"/>
</dbReference>
<feature type="compositionally biased region" description="Basic residues" evidence="1">
    <location>
        <begin position="268"/>
        <end position="278"/>
    </location>
</feature>
<gene>
    <name evidence="2" type="ORF">ACIBG2_15065</name>
</gene>
<feature type="region of interest" description="Disordered" evidence="1">
    <location>
        <begin position="506"/>
        <end position="549"/>
    </location>
</feature>
<feature type="compositionally biased region" description="Low complexity" evidence="1">
    <location>
        <begin position="506"/>
        <end position="530"/>
    </location>
</feature>
<accession>A0ABW7YSZ1</accession>
<protein>
    <submittedName>
        <fullName evidence="2">Uncharacterized protein</fullName>
    </submittedName>
</protein>
<feature type="compositionally biased region" description="Basic and acidic residues" evidence="1">
    <location>
        <begin position="303"/>
        <end position="316"/>
    </location>
</feature>
<feature type="region of interest" description="Disordered" evidence="1">
    <location>
        <begin position="646"/>
        <end position="676"/>
    </location>
</feature>
<feature type="region of interest" description="Disordered" evidence="1">
    <location>
        <begin position="132"/>
        <end position="380"/>
    </location>
</feature>
<comment type="caution">
    <text evidence="2">The sequence shown here is derived from an EMBL/GenBank/DDBJ whole genome shotgun (WGS) entry which is preliminary data.</text>
</comment>
<feature type="compositionally biased region" description="Low complexity" evidence="1">
    <location>
        <begin position="58"/>
        <end position="72"/>
    </location>
</feature>
<organism evidence="2 3">
    <name type="scientific">Nonomuraea typhae</name>
    <dbReference type="NCBI Taxonomy" id="2603600"/>
    <lineage>
        <taxon>Bacteria</taxon>
        <taxon>Bacillati</taxon>
        <taxon>Actinomycetota</taxon>
        <taxon>Actinomycetes</taxon>
        <taxon>Streptosporangiales</taxon>
        <taxon>Streptosporangiaceae</taxon>
        <taxon>Nonomuraea</taxon>
    </lineage>
</organism>
<feature type="compositionally biased region" description="Gly residues" evidence="1">
    <location>
        <begin position="174"/>
        <end position="186"/>
    </location>
</feature>
<evidence type="ECO:0000313" key="3">
    <source>
        <dbReference type="Proteomes" id="UP001612741"/>
    </source>
</evidence>
<proteinExistence type="predicted"/>
<feature type="compositionally biased region" description="Pro residues" evidence="1">
    <location>
        <begin position="435"/>
        <end position="451"/>
    </location>
</feature>
<sequence length="676" mass="69684">MSESGTGGKVVTLRPRSAGPIAPPPLPPLPAACEPPSAAAAGVVDRQERGPGGGVPGLPGVEQMDGPPLALMMPPPPPLGGGGGGPGDGDDGVGEGEFAPPSPADPDNPTGRETLQICLAILTAMGVAAAQGMWHRARHRQAVADQSRAAADKAQAKAAGVSHEAGPRRRSGGSQTGGGGGTGSSGPGRRHRRSESPHGPSGGGSRKRRGPDDGKGGRDRPTSPKPPKAPKADRGGRAAPETGPRGSRRRRDGTGGSSGLGERPCVQTKKRKPRKGGKNGKGGSGDGASPKQPKQSKQPRGKRPGDNDGPKNEAPKTKRPKNTVRWKAPRKPAPGPGDDKAIPKRKRWRRAPDDVFDPTKPGAKRRKKGGGDKRRGHRLWWLRWVWTSSPGWLKRWRARHKKADSTATGSATGSTATAGTAGESSETGRESWARTPPPPPRGAEWMRPPPGADRTVWVTVERVDVPGAGPRPWPPGPEHAALAAAVPAFHGPAGTSTAVDATPVTAPTAQPSAAQQSAAARAAAVPTPTTGGPMPSFVPAPRTSSAGAGAQYRDAELTVYDVIEADADMAEEITEGAEEALATAAGCERLMTKLEVVHAAIVELKVPGVLADMLVRLMDKTNTVKARAEAIAANLPGAAEAIATAGGNAAARHQNPADVTRDQGHVRPAERDYHQE</sequence>
<feature type="compositionally biased region" description="Basic and acidic residues" evidence="1">
    <location>
        <begin position="659"/>
        <end position="676"/>
    </location>
</feature>
<feature type="compositionally biased region" description="Pro residues" evidence="1">
    <location>
        <begin position="21"/>
        <end position="30"/>
    </location>
</feature>
<feature type="compositionally biased region" description="Low complexity" evidence="1">
    <location>
        <begin position="405"/>
        <end position="425"/>
    </location>
</feature>
<name>A0ABW7YSZ1_9ACTN</name>
<feature type="compositionally biased region" description="Basic residues" evidence="1">
    <location>
        <begin position="362"/>
        <end position="380"/>
    </location>
</feature>
<feature type="region of interest" description="Disordered" evidence="1">
    <location>
        <begin position="403"/>
        <end position="451"/>
    </location>
</feature>
<feature type="compositionally biased region" description="Basic and acidic residues" evidence="1">
    <location>
        <begin position="210"/>
        <end position="222"/>
    </location>
</feature>